<dbReference type="EMBL" id="QRYP01000091">
    <property type="protein sequence ID" value="RGU88851.1"/>
    <property type="molecule type" value="Genomic_DNA"/>
</dbReference>
<feature type="non-terminal residue" evidence="1">
    <location>
        <position position="48"/>
    </location>
</feature>
<dbReference type="Gene3D" id="3.20.20.70">
    <property type="entry name" value="Aldolase class I"/>
    <property type="match status" value="1"/>
</dbReference>
<dbReference type="Proteomes" id="UP000285236">
    <property type="component" value="Unassembled WGS sequence"/>
</dbReference>
<dbReference type="InterPro" id="IPR013785">
    <property type="entry name" value="Aldolase_TIM"/>
</dbReference>
<evidence type="ECO:0000313" key="2">
    <source>
        <dbReference type="Proteomes" id="UP000285236"/>
    </source>
</evidence>
<dbReference type="AlphaFoldDB" id="A0AA92TP35"/>
<protein>
    <submittedName>
        <fullName evidence="1">4Fe-4S cluster-binding domain-containing protein</fullName>
    </submittedName>
</protein>
<evidence type="ECO:0000313" key="1">
    <source>
        <dbReference type="EMBL" id="RGU88851.1"/>
    </source>
</evidence>
<sequence length="48" mass="5259">MKTAPLICIDRHRLTIDGEGVTTLVAFHGCPLRCKYCLNPQCLDADGV</sequence>
<proteinExistence type="predicted"/>
<comment type="caution">
    <text evidence="1">The sequence shown here is derived from an EMBL/GenBank/DDBJ whole genome shotgun (WGS) entry which is preliminary data.</text>
</comment>
<dbReference type="Pfam" id="PF13353">
    <property type="entry name" value="Fer4_12"/>
    <property type="match status" value="1"/>
</dbReference>
<name>A0AA92TP35_9BACT</name>
<accession>A0AA92TP35</accession>
<organism evidence="1 2">
    <name type="scientific">Segatella copri</name>
    <dbReference type="NCBI Taxonomy" id="165179"/>
    <lineage>
        <taxon>Bacteria</taxon>
        <taxon>Pseudomonadati</taxon>
        <taxon>Bacteroidota</taxon>
        <taxon>Bacteroidia</taxon>
        <taxon>Bacteroidales</taxon>
        <taxon>Prevotellaceae</taxon>
        <taxon>Segatella</taxon>
    </lineage>
</organism>
<dbReference type="SUPFAM" id="SSF102114">
    <property type="entry name" value="Radical SAM enzymes"/>
    <property type="match status" value="1"/>
</dbReference>
<gene>
    <name evidence="1" type="ORF">DWW35_15565</name>
</gene>
<reference evidence="1 2" key="1">
    <citation type="submission" date="2018-08" db="EMBL/GenBank/DDBJ databases">
        <title>A genome reference for cultivated species of the human gut microbiota.</title>
        <authorList>
            <person name="Zou Y."/>
            <person name="Xue W."/>
            <person name="Luo G."/>
        </authorList>
    </citation>
    <scope>NUCLEOTIDE SEQUENCE [LARGE SCALE GENOMIC DNA]</scope>
    <source>
        <strain evidence="1 2">AF15-25</strain>
    </source>
</reference>
<dbReference type="InterPro" id="IPR058240">
    <property type="entry name" value="rSAM_sf"/>
</dbReference>
<dbReference type="RefSeq" id="WP_118082109.1">
    <property type="nucleotide sequence ID" value="NZ_QRYP01000091.1"/>
</dbReference>